<dbReference type="InterPro" id="IPR036514">
    <property type="entry name" value="SGNH_hydro_sf"/>
</dbReference>
<dbReference type="InterPro" id="IPR051465">
    <property type="entry name" value="Cell_Envelope_Struct_Comp"/>
</dbReference>
<dbReference type="PANTHER" id="PTHR43308:SF5">
    <property type="entry name" value="S-LAYER PROTEIN _ PEPTIDOGLYCAN ENDO-BETA-N-ACETYLGLUCOSAMINIDASE"/>
    <property type="match status" value="1"/>
</dbReference>
<gene>
    <name evidence="4" type="ORF">SAMN05421687_104121</name>
</gene>
<feature type="domain" description="SLH" evidence="3">
    <location>
        <begin position="263"/>
        <end position="326"/>
    </location>
</feature>
<proteinExistence type="predicted"/>
<accession>A0A1N7J821</accession>
<dbReference type="OrthoDB" id="1815486at2"/>
<reference evidence="5" key="1">
    <citation type="submission" date="2017-01" db="EMBL/GenBank/DDBJ databases">
        <authorList>
            <person name="Varghese N."/>
            <person name="Submissions S."/>
        </authorList>
    </citation>
    <scope>NUCLEOTIDE SEQUENCE [LARGE SCALE GENOMIC DNA]</scope>
    <source>
        <strain evidence="5">DSM 23127</strain>
    </source>
</reference>
<evidence type="ECO:0000313" key="4">
    <source>
        <dbReference type="EMBL" id="SIS45518.1"/>
    </source>
</evidence>
<evidence type="ECO:0000259" key="3">
    <source>
        <dbReference type="PROSITE" id="PS51272"/>
    </source>
</evidence>
<dbReference type="EMBL" id="FTOC01000004">
    <property type="protein sequence ID" value="SIS45518.1"/>
    <property type="molecule type" value="Genomic_DNA"/>
</dbReference>
<evidence type="ECO:0000256" key="2">
    <source>
        <dbReference type="SAM" id="SignalP"/>
    </source>
</evidence>
<protein>
    <submittedName>
        <fullName evidence="4">Lysophospholipase L1</fullName>
    </submittedName>
</protein>
<evidence type="ECO:0000313" key="5">
    <source>
        <dbReference type="Proteomes" id="UP000187608"/>
    </source>
</evidence>
<keyword evidence="1 2" id="KW-0732">Signal</keyword>
<dbReference type="PANTHER" id="PTHR43308">
    <property type="entry name" value="OUTER MEMBRANE PROTEIN ALPHA-RELATED"/>
    <property type="match status" value="1"/>
</dbReference>
<keyword evidence="5" id="KW-1185">Reference proteome</keyword>
<dbReference type="RefSeq" id="WP_076558294.1">
    <property type="nucleotide sequence ID" value="NZ_FTOC01000004.1"/>
</dbReference>
<dbReference type="InterPro" id="IPR013830">
    <property type="entry name" value="SGNH_hydro"/>
</dbReference>
<dbReference type="AlphaFoldDB" id="A0A1N7J821"/>
<dbReference type="Pfam" id="PF00395">
    <property type="entry name" value="SLH"/>
    <property type="match status" value="3"/>
</dbReference>
<dbReference type="Gene3D" id="3.40.50.1110">
    <property type="entry name" value="SGNH hydrolase"/>
    <property type="match status" value="1"/>
</dbReference>
<dbReference type="InterPro" id="IPR001119">
    <property type="entry name" value="SLH_dom"/>
</dbReference>
<feature type="domain" description="SLH" evidence="3">
    <location>
        <begin position="384"/>
        <end position="440"/>
    </location>
</feature>
<name>A0A1N7J821_9BACI</name>
<dbReference type="PROSITE" id="PS51272">
    <property type="entry name" value="SLH"/>
    <property type="match status" value="3"/>
</dbReference>
<evidence type="ECO:0000256" key="1">
    <source>
        <dbReference type="ARBA" id="ARBA00022729"/>
    </source>
</evidence>
<feature type="domain" description="SLH" evidence="3">
    <location>
        <begin position="327"/>
        <end position="383"/>
    </location>
</feature>
<sequence>MKKPLLSLRLTVITAILVAFITPAPITTFAEDEIDYVALGDSLAYGVTPSWDTESVPENGYADLLAHHIDELGELDSFTNQYSYPGYTTEDVLNDLQEDVRMPSAEADDTGIRATVRDADVITLSAGANDVLEELAIDDKTGEVTYDPESFSKKLEEIGANLANTVSDIRSLNPEADVYVMGYYNPYPYLEAEQTEMLDLALDEMNRVISQTSAATESTFVPTSEAINRNAKDYLPDPKDIHPNELGHQVIANEFWEEMKLQEAVEFEDVASDSFAIDSIDYLTAKKIIQGYENGNFKPAQDVTRGEAMLMLDRSIVLDKAQPEAPSYTDVYESMVSYESIAKLSEEGVMDGFLNNTFRPDDALTRGQMAKILVNAFDMDPVETTDTFSDISESYWAHPFIETLAANNVTLGYEDGTFKPDQTVSRHELAAFIERSMTLN</sequence>
<feature type="chain" id="PRO_5012658907" evidence="2">
    <location>
        <begin position="31"/>
        <end position="440"/>
    </location>
</feature>
<dbReference type="STRING" id="570947.SAMN05421687_104121"/>
<dbReference type="Pfam" id="PF13472">
    <property type="entry name" value="Lipase_GDSL_2"/>
    <property type="match status" value="1"/>
</dbReference>
<dbReference type="SUPFAM" id="SSF52266">
    <property type="entry name" value="SGNH hydrolase"/>
    <property type="match status" value="1"/>
</dbReference>
<feature type="signal peptide" evidence="2">
    <location>
        <begin position="1"/>
        <end position="30"/>
    </location>
</feature>
<organism evidence="4 5">
    <name type="scientific">Salimicrobium flavidum</name>
    <dbReference type="NCBI Taxonomy" id="570947"/>
    <lineage>
        <taxon>Bacteria</taxon>
        <taxon>Bacillati</taxon>
        <taxon>Bacillota</taxon>
        <taxon>Bacilli</taxon>
        <taxon>Bacillales</taxon>
        <taxon>Bacillaceae</taxon>
        <taxon>Salimicrobium</taxon>
    </lineage>
</organism>
<dbReference type="Proteomes" id="UP000187608">
    <property type="component" value="Unassembled WGS sequence"/>
</dbReference>